<protein>
    <recommendedName>
        <fullName evidence="4">Small ribosomal subunit protein uS15</fullName>
    </recommendedName>
</protein>
<comment type="similarity">
    <text evidence="1 4 5">Belongs to the universal ribosomal protein uS15 family.</text>
</comment>
<dbReference type="SUPFAM" id="SSF47060">
    <property type="entry name" value="S15/NS1 RNA-binding domain"/>
    <property type="match status" value="1"/>
</dbReference>
<dbReference type="Gene3D" id="4.10.860.130">
    <property type="match status" value="1"/>
</dbReference>
<dbReference type="Pfam" id="PF00312">
    <property type="entry name" value="Ribosomal_S15"/>
    <property type="match status" value="1"/>
</dbReference>
<dbReference type="AlphaFoldDB" id="A0A497EVZ3"/>
<evidence type="ECO:0000256" key="6">
    <source>
        <dbReference type="SAM" id="MobiDB-lite"/>
    </source>
</evidence>
<dbReference type="InterPro" id="IPR023029">
    <property type="entry name" value="Ribosomal_uS15_arc_euk"/>
</dbReference>
<dbReference type="FunFam" id="4.10.860.130:FF:000001">
    <property type="entry name" value="40S ribosomal protein S13"/>
    <property type="match status" value="1"/>
</dbReference>
<evidence type="ECO:0000313" key="8">
    <source>
        <dbReference type="EMBL" id="RLE51405.1"/>
    </source>
</evidence>
<evidence type="ECO:0000313" key="9">
    <source>
        <dbReference type="Proteomes" id="UP000281962"/>
    </source>
</evidence>
<evidence type="ECO:0000256" key="5">
    <source>
        <dbReference type="RuleBase" id="RU003919"/>
    </source>
</evidence>
<dbReference type="PANTHER" id="PTHR11885:SF6">
    <property type="entry name" value="SMALL RIBOSOMAL SUBUNIT PROTEIN US15"/>
    <property type="match status" value="1"/>
</dbReference>
<name>A0A497EVZ3_9CREN</name>
<feature type="domain" description="Small ribosomal subunit protein uS15 N-terminal" evidence="7">
    <location>
        <begin position="27"/>
        <end position="83"/>
    </location>
</feature>
<accession>A0A497EVZ3</accession>
<evidence type="ECO:0000256" key="2">
    <source>
        <dbReference type="ARBA" id="ARBA00022980"/>
    </source>
</evidence>
<dbReference type="PANTHER" id="PTHR11885">
    <property type="entry name" value="RIBOSOMAL PROTEIN S15P/S13E"/>
    <property type="match status" value="1"/>
</dbReference>
<evidence type="ECO:0000256" key="3">
    <source>
        <dbReference type="ARBA" id="ARBA00023274"/>
    </source>
</evidence>
<dbReference type="InterPro" id="IPR009068">
    <property type="entry name" value="uS15_NS1_RNA-bd_sf"/>
</dbReference>
<keyword evidence="2 4" id="KW-0689">Ribosomal protein</keyword>
<reference evidence="8 9" key="1">
    <citation type="submission" date="2018-06" db="EMBL/GenBank/DDBJ databases">
        <title>Extensive metabolic versatility and redundancy in microbially diverse, dynamic hydrothermal sediments.</title>
        <authorList>
            <person name="Dombrowski N."/>
            <person name="Teske A."/>
            <person name="Baker B.J."/>
        </authorList>
    </citation>
    <scope>NUCLEOTIDE SEQUENCE [LARGE SCALE GENOMIC DNA]</scope>
    <source>
        <strain evidence="8">B30_G17</strain>
    </source>
</reference>
<dbReference type="HAMAP" id="MF_01343_A">
    <property type="entry name" value="Ribosomal_uS15_A"/>
    <property type="match status" value="1"/>
</dbReference>
<dbReference type="SMART" id="SM01386">
    <property type="entry name" value="Ribosomal_S13_N"/>
    <property type="match status" value="1"/>
</dbReference>
<dbReference type="NCBIfam" id="NF006331">
    <property type="entry name" value="PRK08561.1"/>
    <property type="match status" value="1"/>
</dbReference>
<evidence type="ECO:0000259" key="7">
    <source>
        <dbReference type="SMART" id="SM01386"/>
    </source>
</evidence>
<organism evidence="8 9">
    <name type="scientific">Thermoproteota archaeon</name>
    <dbReference type="NCBI Taxonomy" id="2056631"/>
    <lineage>
        <taxon>Archaea</taxon>
        <taxon>Thermoproteota</taxon>
    </lineage>
</organism>
<evidence type="ECO:0000256" key="1">
    <source>
        <dbReference type="ARBA" id="ARBA00008434"/>
    </source>
</evidence>
<dbReference type="InterPro" id="IPR000589">
    <property type="entry name" value="Ribosomal_uS15"/>
</dbReference>
<feature type="region of interest" description="Disordered" evidence="6">
    <location>
        <begin position="25"/>
        <end position="46"/>
    </location>
</feature>
<dbReference type="GO" id="GO:0006412">
    <property type="term" value="P:translation"/>
    <property type="evidence" value="ECO:0007669"/>
    <property type="project" value="UniProtKB-UniRule"/>
</dbReference>
<sequence length="172" mass="20339">MVFKVCELKLKYFKAKSFKRFRGDNLRKSKEKGKSHSTRPARTTPPKWCKYTAEEVENLVIELARRGYPPSMIGIILRDQYGIPLVKQITGKKITEILEERGLAPEIPEDLANLIRRAERIRRHLEEHPKDKHSRRGLQLIESKIWRLTKYYRRIGKLPEKWSYQPGKTIVT</sequence>
<dbReference type="GO" id="GO:0003735">
    <property type="term" value="F:structural constituent of ribosome"/>
    <property type="evidence" value="ECO:0007669"/>
    <property type="project" value="InterPro"/>
</dbReference>
<dbReference type="CDD" id="cd00353">
    <property type="entry name" value="Ribosomal_S15p_S13e"/>
    <property type="match status" value="1"/>
</dbReference>
<dbReference type="SMART" id="SM01387">
    <property type="entry name" value="Ribosomal_S15"/>
    <property type="match status" value="1"/>
</dbReference>
<gene>
    <name evidence="4" type="primary">rps15</name>
    <name evidence="8" type="ORF">DRJ21_00170</name>
</gene>
<dbReference type="GO" id="GO:0070181">
    <property type="term" value="F:small ribosomal subunit rRNA binding"/>
    <property type="evidence" value="ECO:0007669"/>
    <property type="project" value="TreeGrafter"/>
</dbReference>
<dbReference type="PROSITE" id="PS00362">
    <property type="entry name" value="RIBOSOMAL_S15"/>
    <property type="match status" value="1"/>
</dbReference>
<dbReference type="Pfam" id="PF08069">
    <property type="entry name" value="Ribosomal_S13_N"/>
    <property type="match status" value="1"/>
</dbReference>
<dbReference type="Proteomes" id="UP000281962">
    <property type="component" value="Unassembled WGS sequence"/>
</dbReference>
<comment type="subunit">
    <text evidence="4">Part of the 30S ribosomal subunit.</text>
</comment>
<dbReference type="Gene3D" id="1.10.287.10">
    <property type="entry name" value="S15/NS1, RNA-binding"/>
    <property type="match status" value="1"/>
</dbReference>
<comment type="caution">
    <text evidence="8">The sequence shown here is derived from an EMBL/GenBank/DDBJ whole genome shotgun (WGS) entry which is preliminary data.</text>
</comment>
<proteinExistence type="inferred from homology"/>
<dbReference type="GO" id="GO:0022627">
    <property type="term" value="C:cytosolic small ribosomal subunit"/>
    <property type="evidence" value="ECO:0007669"/>
    <property type="project" value="TreeGrafter"/>
</dbReference>
<keyword evidence="3 4" id="KW-0687">Ribonucleoprotein</keyword>
<dbReference type="EMBL" id="QMQY01000003">
    <property type="protein sequence ID" value="RLE51405.1"/>
    <property type="molecule type" value="Genomic_DNA"/>
</dbReference>
<feature type="compositionally biased region" description="Basic and acidic residues" evidence="6">
    <location>
        <begin position="25"/>
        <end position="34"/>
    </location>
</feature>
<dbReference type="InterPro" id="IPR012606">
    <property type="entry name" value="Ribosomal_uS15_N"/>
</dbReference>
<dbReference type="FunFam" id="1.10.287.10:FF:000003">
    <property type="entry name" value="40S ribosomal protein S13"/>
    <property type="match status" value="1"/>
</dbReference>
<evidence type="ECO:0000256" key="4">
    <source>
        <dbReference type="HAMAP-Rule" id="MF_01343"/>
    </source>
</evidence>